<name>A0AAW1CM64_9HEMI</name>
<protein>
    <submittedName>
        <fullName evidence="1">Uncharacterized protein</fullName>
    </submittedName>
</protein>
<comment type="caution">
    <text evidence="1">The sequence shown here is derived from an EMBL/GenBank/DDBJ whole genome shotgun (WGS) entry which is preliminary data.</text>
</comment>
<accession>A0AAW1CM64</accession>
<dbReference type="AlphaFoldDB" id="A0AAW1CM64"/>
<organism evidence="1 2">
    <name type="scientific">Rhynocoris fuscipes</name>
    <dbReference type="NCBI Taxonomy" id="488301"/>
    <lineage>
        <taxon>Eukaryota</taxon>
        <taxon>Metazoa</taxon>
        <taxon>Ecdysozoa</taxon>
        <taxon>Arthropoda</taxon>
        <taxon>Hexapoda</taxon>
        <taxon>Insecta</taxon>
        <taxon>Pterygota</taxon>
        <taxon>Neoptera</taxon>
        <taxon>Paraneoptera</taxon>
        <taxon>Hemiptera</taxon>
        <taxon>Heteroptera</taxon>
        <taxon>Panheteroptera</taxon>
        <taxon>Cimicomorpha</taxon>
        <taxon>Reduviidae</taxon>
        <taxon>Harpactorinae</taxon>
        <taxon>Harpactorini</taxon>
        <taxon>Rhynocoris</taxon>
    </lineage>
</organism>
<keyword evidence="2" id="KW-1185">Reference proteome</keyword>
<evidence type="ECO:0000313" key="2">
    <source>
        <dbReference type="Proteomes" id="UP001461498"/>
    </source>
</evidence>
<sequence length="77" mass="9401">MTDLERKMCFMHQVKWHPCLADGAQKLIKAKLDNIRREYKEFLRWLKPFLRYGGHKICNFVVFCLQHCWSDLFEILI</sequence>
<evidence type="ECO:0000313" key="1">
    <source>
        <dbReference type="EMBL" id="KAK9499417.1"/>
    </source>
</evidence>
<proteinExistence type="predicted"/>
<reference evidence="1 2" key="1">
    <citation type="submission" date="2022-12" db="EMBL/GenBank/DDBJ databases">
        <title>Chromosome-level genome assembly of true bugs.</title>
        <authorList>
            <person name="Ma L."/>
            <person name="Li H."/>
        </authorList>
    </citation>
    <scope>NUCLEOTIDE SEQUENCE [LARGE SCALE GENOMIC DNA]</scope>
    <source>
        <strain evidence="1">Lab_2022b</strain>
    </source>
</reference>
<gene>
    <name evidence="1" type="ORF">O3M35_002458</name>
</gene>
<dbReference type="EMBL" id="JAPXFL010000011">
    <property type="protein sequence ID" value="KAK9499417.1"/>
    <property type="molecule type" value="Genomic_DNA"/>
</dbReference>
<dbReference type="Proteomes" id="UP001461498">
    <property type="component" value="Unassembled WGS sequence"/>
</dbReference>